<proteinExistence type="inferred from homology"/>
<dbReference type="Pfam" id="PF05175">
    <property type="entry name" value="MTS"/>
    <property type="match status" value="1"/>
</dbReference>
<dbReference type="HAMAP" id="MF_01872">
    <property type="entry name" value="tRNA_methyltr_YfiC"/>
    <property type="match status" value="1"/>
</dbReference>
<organism evidence="8 9">
    <name type="scientific">Xanthocytophaga flava</name>
    <dbReference type="NCBI Taxonomy" id="3048013"/>
    <lineage>
        <taxon>Bacteria</taxon>
        <taxon>Pseudomonadati</taxon>
        <taxon>Bacteroidota</taxon>
        <taxon>Cytophagia</taxon>
        <taxon>Cytophagales</taxon>
        <taxon>Rhodocytophagaceae</taxon>
        <taxon>Xanthocytophaga</taxon>
    </lineage>
</organism>
<dbReference type="AlphaFoldDB" id="A0AAE3QU50"/>
<dbReference type="GO" id="GO:0003676">
    <property type="term" value="F:nucleic acid binding"/>
    <property type="evidence" value="ECO:0007669"/>
    <property type="project" value="InterPro"/>
</dbReference>
<gene>
    <name evidence="8" type="ORF">QNI16_22625</name>
</gene>
<dbReference type="SUPFAM" id="SSF53335">
    <property type="entry name" value="S-adenosyl-L-methionine-dependent methyltransferases"/>
    <property type="match status" value="1"/>
</dbReference>
<comment type="catalytic activity">
    <reaction evidence="6">
        <text>adenosine(37) in tRNA1(Val) + S-adenosyl-L-methionine = N(6)-methyladenosine(37) in tRNA1(Val) + S-adenosyl-L-homocysteine + H(+)</text>
        <dbReference type="Rhea" id="RHEA:43160"/>
        <dbReference type="Rhea" id="RHEA-COMP:10369"/>
        <dbReference type="Rhea" id="RHEA-COMP:10370"/>
        <dbReference type="ChEBI" id="CHEBI:15378"/>
        <dbReference type="ChEBI" id="CHEBI:57856"/>
        <dbReference type="ChEBI" id="CHEBI:59789"/>
        <dbReference type="ChEBI" id="CHEBI:74411"/>
        <dbReference type="ChEBI" id="CHEBI:74449"/>
        <dbReference type="EC" id="2.1.1.223"/>
    </reaction>
</comment>
<feature type="domain" description="Methyltransferase small" evidence="7">
    <location>
        <begin position="58"/>
        <end position="150"/>
    </location>
</feature>
<accession>A0AAE3QU50</accession>
<dbReference type="InterPro" id="IPR022882">
    <property type="entry name" value="tRNA_adenine-N6_MeTrfase"/>
</dbReference>
<dbReference type="InterPro" id="IPR002052">
    <property type="entry name" value="DNA_methylase_N6_adenine_CS"/>
</dbReference>
<dbReference type="RefSeq" id="WP_313983024.1">
    <property type="nucleotide sequence ID" value="NZ_JASJOS010000010.1"/>
</dbReference>
<dbReference type="EC" id="2.1.1.223" evidence="6"/>
<evidence type="ECO:0000256" key="4">
    <source>
        <dbReference type="ARBA" id="ARBA00022691"/>
    </source>
</evidence>
<comment type="caution">
    <text evidence="8">The sequence shown here is derived from an EMBL/GenBank/DDBJ whole genome shotgun (WGS) entry which is preliminary data.</text>
</comment>
<keyword evidence="4 6" id="KW-0949">S-adenosyl-L-methionine</keyword>
<dbReference type="PANTHER" id="PTHR47739">
    <property type="entry name" value="TRNA1(VAL) (ADENINE(37)-N6)-METHYLTRANSFERASE"/>
    <property type="match status" value="1"/>
</dbReference>
<evidence type="ECO:0000256" key="2">
    <source>
        <dbReference type="ARBA" id="ARBA00022603"/>
    </source>
</evidence>
<dbReference type="InterPro" id="IPR029063">
    <property type="entry name" value="SAM-dependent_MTases_sf"/>
</dbReference>
<name>A0AAE3QU50_9BACT</name>
<evidence type="ECO:0000313" key="8">
    <source>
        <dbReference type="EMBL" id="MDJ1483311.1"/>
    </source>
</evidence>
<dbReference type="InterPro" id="IPR050210">
    <property type="entry name" value="tRNA_Adenine-N(6)_MTase"/>
</dbReference>
<keyword evidence="5 6" id="KW-0819">tRNA processing</keyword>
<evidence type="ECO:0000256" key="3">
    <source>
        <dbReference type="ARBA" id="ARBA00022679"/>
    </source>
</evidence>
<dbReference type="GO" id="GO:0032259">
    <property type="term" value="P:methylation"/>
    <property type="evidence" value="ECO:0007669"/>
    <property type="project" value="UniProtKB-KW"/>
</dbReference>
<dbReference type="EMBL" id="JASJOS010000010">
    <property type="protein sequence ID" value="MDJ1483311.1"/>
    <property type="molecule type" value="Genomic_DNA"/>
</dbReference>
<comment type="similarity">
    <text evidence="6">Belongs to the methyltransferase superfamily. tRNA (adenine-N(6)-)-methyltransferase family.</text>
</comment>
<comment type="function">
    <text evidence="6">Specifically methylates the adenine in position 37 of tRNA(1)(Val) (anticodon cmo5UAC).</text>
</comment>
<protein>
    <recommendedName>
        <fullName evidence="6">tRNA1(Val) (adenine(37)-N6)-methyltransferase</fullName>
        <ecNumber evidence="6">2.1.1.223</ecNumber>
    </recommendedName>
    <alternativeName>
        <fullName evidence="6">tRNA m6A37 methyltransferase</fullName>
    </alternativeName>
</protein>
<keyword evidence="2 6" id="KW-0489">Methyltransferase</keyword>
<comment type="subcellular location">
    <subcellularLocation>
        <location evidence="6">Cytoplasm</location>
    </subcellularLocation>
</comment>
<dbReference type="InterPro" id="IPR007848">
    <property type="entry name" value="Small_mtfrase_dom"/>
</dbReference>
<dbReference type="GO" id="GO:0005737">
    <property type="term" value="C:cytoplasm"/>
    <property type="evidence" value="ECO:0007669"/>
    <property type="project" value="UniProtKB-SubCell"/>
</dbReference>
<dbReference type="Gene3D" id="3.40.50.150">
    <property type="entry name" value="Vaccinia Virus protein VP39"/>
    <property type="match status" value="1"/>
</dbReference>
<sequence length="259" mass="29536">MISRRELPHFIILLQKLQHSMGKNSFFQFKQFRINQDQCAMKVCTDSCVLGAYTAISTATRILDIGTGTGLLALMLAQRTDSPIDAVEIDEAATQQARENVKNSPWSHQIKVIQQDILQFSQTTLLPYDLIVCNPPFFSNHLKRKHSTQNVAMHGEALQLPELAQVVSTLLASTGRFITLLPPYESSQLEKNCFDYGLYKYEELQLFDYIEGKQIRTINSFSFTKDSTPQTKTLYIKTSVDGTYTDDFIQLLKPYYLNL</sequence>
<evidence type="ECO:0000256" key="1">
    <source>
        <dbReference type="ARBA" id="ARBA00022490"/>
    </source>
</evidence>
<evidence type="ECO:0000256" key="5">
    <source>
        <dbReference type="ARBA" id="ARBA00022694"/>
    </source>
</evidence>
<keyword evidence="3 6" id="KW-0808">Transferase</keyword>
<dbReference type="Proteomes" id="UP001241110">
    <property type="component" value="Unassembled WGS sequence"/>
</dbReference>
<dbReference type="GO" id="GO:0008033">
    <property type="term" value="P:tRNA processing"/>
    <property type="evidence" value="ECO:0007669"/>
    <property type="project" value="UniProtKB-UniRule"/>
</dbReference>
<keyword evidence="1 6" id="KW-0963">Cytoplasm</keyword>
<dbReference type="GO" id="GO:0016430">
    <property type="term" value="F:tRNA (adenine-N6)-methyltransferase activity"/>
    <property type="evidence" value="ECO:0007669"/>
    <property type="project" value="UniProtKB-UniRule"/>
</dbReference>
<dbReference type="CDD" id="cd02440">
    <property type="entry name" value="AdoMet_MTases"/>
    <property type="match status" value="1"/>
</dbReference>
<evidence type="ECO:0000256" key="6">
    <source>
        <dbReference type="HAMAP-Rule" id="MF_01872"/>
    </source>
</evidence>
<reference evidence="8" key="1">
    <citation type="submission" date="2023-05" db="EMBL/GenBank/DDBJ databases">
        <authorList>
            <person name="Zhang X."/>
        </authorList>
    </citation>
    <scope>NUCLEOTIDE SEQUENCE</scope>
    <source>
        <strain evidence="8">YF14B1</strain>
    </source>
</reference>
<dbReference type="PANTHER" id="PTHR47739:SF1">
    <property type="entry name" value="TRNA1(VAL) (ADENINE(37)-N6)-METHYLTRANSFERASE"/>
    <property type="match status" value="1"/>
</dbReference>
<evidence type="ECO:0000259" key="7">
    <source>
        <dbReference type="Pfam" id="PF05175"/>
    </source>
</evidence>
<dbReference type="PROSITE" id="PS00092">
    <property type="entry name" value="N6_MTASE"/>
    <property type="match status" value="1"/>
</dbReference>
<evidence type="ECO:0000313" key="9">
    <source>
        <dbReference type="Proteomes" id="UP001241110"/>
    </source>
</evidence>